<dbReference type="InterPro" id="IPR009057">
    <property type="entry name" value="Homeodomain-like_sf"/>
</dbReference>
<reference evidence="5" key="2">
    <citation type="submission" date="2021-04" db="EMBL/GenBank/DDBJ databases">
        <title>Isolation and genomic analysis of the ibuprofen-degrading bacterium Sphingomonas strain MPO218.</title>
        <authorList>
            <person name="Aulestia M."/>
            <person name="Flores A."/>
            <person name="Mangas E.L."/>
            <person name="Perez-Pulido A.J."/>
            <person name="Santero E."/>
            <person name="Camacho E.M."/>
        </authorList>
    </citation>
    <scope>NUCLEOTIDE SEQUENCE</scope>
    <source>
        <strain evidence="5">MPO218</strain>
        <plasmid evidence="5">pIBU218</plasmid>
    </source>
</reference>
<sequence>MLVEKGLAASTIDCIAMRAGVAKGTFYHYFHDRAAMLEALRKRYSQHFADSVQAEMNVCDADDWQAQLDGWIAAVVREYGVSYALHDVIFHDPSVCHRNAMSEEAIVQNLAALLERGKSAGTWEIEDPLETAVCMFHGLHGLVDEAIVSGADPVRVAPRLSRLFANMLRAP</sequence>
<dbReference type="PANTHER" id="PTHR30055:SF183">
    <property type="entry name" value="NUCLEOID OCCLUSION FACTOR SLMA"/>
    <property type="match status" value="1"/>
</dbReference>
<keyword evidence="1" id="KW-0175">Coiled coil</keyword>
<dbReference type="SUPFAM" id="SSF46689">
    <property type="entry name" value="Homeodomain-like"/>
    <property type="match status" value="1"/>
</dbReference>
<dbReference type="GO" id="GO:0003700">
    <property type="term" value="F:DNA-binding transcription factor activity"/>
    <property type="evidence" value="ECO:0007669"/>
    <property type="project" value="TreeGrafter"/>
</dbReference>
<gene>
    <name evidence="5" type="ORF">HRJ34_27410</name>
</gene>
<dbReference type="GO" id="GO:0000976">
    <property type="term" value="F:transcription cis-regulatory region binding"/>
    <property type="evidence" value="ECO:0007669"/>
    <property type="project" value="TreeGrafter"/>
</dbReference>
<dbReference type="InterPro" id="IPR050109">
    <property type="entry name" value="HTH-type_TetR-like_transc_reg"/>
</dbReference>
<dbReference type="EMBL" id="CP059320">
    <property type="protein sequence ID" value="QTH24808.1"/>
    <property type="molecule type" value="Genomic_DNA"/>
</dbReference>
<name>A0A975HGU1_9SPHN</name>
<keyword evidence="2 3" id="KW-0238">DNA-binding</keyword>
<evidence type="ECO:0000313" key="5">
    <source>
        <dbReference type="EMBL" id="QTH24808.1"/>
    </source>
</evidence>
<organism evidence="5 6">
    <name type="scientific">Rhizorhabdus wittichii</name>
    <dbReference type="NCBI Taxonomy" id="160791"/>
    <lineage>
        <taxon>Bacteria</taxon>
        <taxon>Pseudomonadati</taxon>
        <taxon>Pseudomonadota</taxon>
        <taxon>Alphaproteobacteria</taxon>
        <taxon>Sphingomonadales</taxon>
        <taxon>Sphingomonadaceae</taxon>
        <taxon>Rhizorhabdus</taxon>
    </lineage>
</organism>
<dbReference type="InterPro" id="IPR001647">
    <property type="entry name" value="HTH_TetR"/>
</dbReference>
<proteinExistence type="predicted"/>
<dbReference type="Pfam" id="PF00440">
    <property type="entry name" value="TetR_N"/>
    <property type="match status" value="1"/>
</dbReference>
<keyword evidence="5" id="KW-0614">Plasmid</keyword>
<evidence type="ECO:0000256" key="2">
    <source>
        <dbReference type="ARBA" id="ARBA00023125"/>
    </source>
</evidence>
<dbReference type="PANTHER" id="PTHR30055">
    <property type="entry name" value="HTH-TYPE TRANSCRIPTIONAL REGULATOR RUTR"/>
    <property type="match status" value="1"/>
</dbReference>
<dbReference type="Gene3D" id="1.10.357.10">
    <property type="entry name" value="Tetracycline Repressor, domain 2"/>
    <property type="match status" value="1"/>
</dbReference>
<dbReference type="PROSITE" id="PS50977">
    <property type="entry name" value="HTH_TETR_2"/>
    <property type="match status" value="1"/>
</dbReference>
<evidence type="ECO:0000256" key="3">
    <source>
        <dbReference type="PROSITE-ProRule" id="PRU00335"/>
    </source>
</evidence>
<dbReference type="Proteomes" id="UP000664914">
    <property type="component" value="Plasmid pIBU218"/>
</dbReference>
<evidence type="ECO:0000256" key="1">
    <source>
        <dbReference type="ARBA" id="ARBA00023054"/>
    </source>
</evidence>
<feature type="DNA-binding region" description="H-T-H motif" evidence="3">
    <location>
        <begin position="11"/>
        <end position="30"/>
    </location>
</feature>
<dbReference type="AlphaFoldDB" id="A0A975HGU1"/>
<evidence type="ECO:0000313" key="6">
    <source>
        <dbReference type="Proteomes" id="UP000664914"/>
    </source>
</evidence>
<evidence type="ECO:0000259" key="4">
    <source>
        <dbReference type="PROSITE" id="PS50977"/>
    </source>
</evidence>
<feature type="domain" description="HTH tetR-type" evidence="4">
    <location>
        <begin position="1"/>
        <end position="48"/>
    </location>
</feature>
<accession>A0A975HGU1</accession>
<reference evidence="5" key="1">
    <citation type="submission" date="2020-07" db="EMBL/GenBank/DDBJ databases">
        <authorList>
            <person name="Camacho E."/>
        </authorList>
    </citation>
    <scope>NUCLEOTIDE SEQUENCE</scope>
    <source>
        <strain evidence="5">MPO218</strain>
        <plasmid evidence="5">pIBU218</plasmid>
    </source>
</reference>
<geneLocation type="plasmid" evidence="5 6">
    <name>pIBU218</name>
</geneLocation>
<protein>
    <submittedName>
        <fullName evidence="5">TetR/AcrR family transcriptional regulator</fullName>
    </submittedName>
</protein>